<sequence length="420" mass="47045">MGKSEVRLAMKHSPEVGEGSKKRKKLNPKDKFKTVMAEYAAGTLHSGSGEIVKDQKQALAIAYSESGLDSKKKMKKSLVFEKGKPMSAETKRKISETMKQKRMGMTKKKEAEKPKKSVSEVTQKYVNVIKKLTVMNELGKKVYIDSIKRAIKEKDKPALDEVLKEVRGWVQRQKDLKAGKTKTITAKPEGKVKHTVELKQKVEKEAEKKKKLPPRGREEQAGQMKKKAAPAKSREKEVNAKYDKKLKSAIKSREDAVNAFRDKQAKKKYSRTQKGMAARNDYGVKMAQKQVDRVQKERQRELKNPGKIPSILSELGFTASKSSASAIRGYAHRTRGYNVVTTDTDVQIRLNGITEQGGQKIKRALEEKGYVLEGTPAGGFEVKSYDPSIKVSERKKQSGAKAKGTFMALKDVKGKVSWGE</sequence>
<gene>
    <name evidence="2" type="ORF">LCGC14_0829020</name>
</gene>
<dbReference type="AlphaFoldDB" id="A0A0F9PL98"/>
<feature type="compositionally biased region" description="Basic and acidic residues" evidence="1">
    <location>
        <begin position="199"/>
        <end position="208"/>
    </location>
</feature>
<feature type="compositionally biased region" description="Basic and acidic residues" evidence="1">
    <location>
        <begin position="79"/>
        <end position="99"/>
    </location>
</feature>
<feature type="region of interest" description="Disordered" evidence="1">
    <location>
        <begin position="259"/>
        <end position="286"/>
    </location>
</feature>
<comment type="caution">
    <text evidence="2">The sequence shown here is derived from an EMBL/GenBank/DDBJ whole genome shotgun (WGS) entry which is preliminary data.</text>
</comment>
<proteinExistence type="predicted"/>
<reference evidence="2" key="1">
    <citation type="journal article" date="2015" name="Nature">
        <title>Complex archaea that bridge the gap between prokaryotes and eukaryotes.</title>
        <authorList>
            <person name="Spang A."/>
            <person name="Saw J.H."/>
            <person name="Jorgensen S.L."/>
            <person name="Zaremba-Niedzwiedzka K."/>
            <person name="Martijn J."/>
            <person name="Lind A.E."/>
            <person name="van Eijk R."/>
            <person name="Schleper C."/>
            <person name="Guy L."/>
            <person name="Ettema T.J."/>
        </authorList>
    </citation>
    <scope>NUCLEOTIDE SEQUENCE</scope>
</reference>
<dbReference type="EMBL" id="LAZR01002369">
    <property type="protein sequence ID" value="KKN30949.1"/>
    <property type="molecule type" value="Genomic_DNA"/>
</dbReference>
<feature type="region of interest" description="Disordered" evidence="1">
    <location>
        <begin position="79"/>
        <end position="117"/>
    </location>
</feature>
<accession>A0A0F9PL98</accession>
<name>A0A0F9PL98_9ZZZZ</name>
<organism evidence="2">
    <name type="scientific">marine sediment metagenome</name>
    <dbReference type="NCBI Taxonomy" id="412755"/>
    <lineage>
        <taxon>unclassified sequences</taxon>
        <taxon>metagenomes</taxon>
        <taxon>ecological metagenomes</taxon>
    </lineage>
</organism>
<feature type="compositionally biased region" description="Basic and acidic residues" evidence="1">
    <location>
        <begin position="232"/>
        <end position="243"/>
    </location>
</feature>
<feature type="compositionally biased region" description="Basic and acidic residues" evidence="1">
    <location>
        <begin position="107"/>
        <end position="117"/>
    </location>
</feature>
<evidence type="ECO:0000313" key="2">
    <source>
        <dbReference type="EMBL" id="KKN30949.1"/>
    </source>
</evidence>
<feature type="region of interest" description="Disordered" evidence="1">
    <location>
        <begin position="199"/>
        <end position="243"/>
    </location>
</feature>
<feature type="compositionally biased region" description="Basic and acidic residues" evidence="1">
    <location>
        <begin position="1"/>
        <end position="20"/>
    </location>
</feature>
<feature type="region of interest" description="Disordered" evidence="1">
    <location>
        <begin position="1"/>
        <end position="30"/>
    </location>
</feature>
<protein>
    <submittedName>
        <fullName evidence="2">Uncharacterized protein</fullName>
    </submittedName>
</protein>
<evidence type="ECO:0000256" key="1">
    <source>
        <dbReference type="SAM" id="MobiDB-lite"/>
    </source>
</evidence>